<comment type="subcellular location">
    <subcellularLocation>
        <location evidence="1">Membrane</location>
    </subcellularLocation>
    <subcellularLocation>
        <location evidence="9">Mitochondrion membrane</location>
        <topology evidence="9">Multi-pass membrane protein</topology>
    </subcellularLocation>
</comment>
<keyword evidence="6 9" id="KW-1133">Transmembrane helix</keyword>
<dbReference type="AlphaFoldDB" id="A0AA50W7P5"/>
<reference evidence="10" key="1">
    <citation type="journal article" date="2023" name="J. Helminthol.">
        <title>A report on the complete mitochondrial genome of the trematode Azygia robusta Odhner, 1911, its new definitive host from the Russian Far East, and unexpected phylogeny of Azygiidae within Digenea, as inferred from mitogenome sequences.</title>
        <authorList>
            <person name="Atopkin D.M."/>
            <person name="Semenchenko A.A."/>
            <person name="Solodovnik D.A."/>
            <person name="Ivashko Y.I."/>
        </authorList>
    </citation>
    <scope>NUCLEOTIDE SEQUENCE</scope>
    <source>
        <strain evidence="10">AzT02</strain>
        <strain evidence="11">AzTc87</strain>
    </source>
</reference>
<evidence type="ECO:0000313" key="10">
    <source>
        <dbReference type="EMBL" id="WMH04202.1"/>
    </source>
</evidence>
<evidence type="ECO:0000256" key="9">
    <source>
        <dbReference type="RuleBase" id="RU003640"/>
    </source>
</evidence>
<keyword evidence="7 9" id="KW-0472">Membrane</keyword>
<accession>A0AA50W7P5</accession>
<name>A0AA50W7P5_9TREM</name>
<dbReference type="Pfam" id="PF00507">
    <property type="entry name" value="Oxidored_q4"/>
    <property type="match status" value="1"/>
</dbReference>
<comment type="catalytic activity">
    <reaction evidence="8 9">
        <text>a ubiquinone + NADH + 5 H(+)(in) = a ubiquinol + NAD(+) + 4 H(+)(out)</text>
        <dbReference type="Rhea" id="RHEA:29091"/>
        <dbReference type="Rhea" id="RHEA-COMP:9565"/>
        <dbReference type="Rhea" id="RHEA-COMP:9566"/>
        <dbReference type="ChEBI" id="CHEBI:15378"/>
        <dbReference type="ChEBI" id="CHEBI:16389"/>
        <dbReference type="ChEBI" id="CHEBI:17976"/>
        <dbReference type="ChEBI" id="CHEBI:57540"/>
        <dbReference type="ChEBI" id="CHEBI:57945"/>
        <dbReference type="EC" id="7.1.1.2"/>
    </reaction>
</comment>
<evidence type="ECO:0000256" key="1">
    <source>
        <dbReference type="ARBA" id="ARBA00004370"/>
    </source>
</evidence>
<protein>
    <recommendedName>
        <fullName evidence="3 9">NADH-ubiquinone oxidoreductase chain 3</fullName>
        <ecNumber evidence="9">7.1.1.2</ecNumber>
    </recommendedName>
</protein>
<dbReference type="InterPro" id="IPR000440">
    <property type="entry name" value="NADH_UbQ/plastoQ_OxRdtase_su3"/>
</dbReference>
<evidence type="ECO:0000256" key="2">
    <source>
        <dbReference type="ARBA" id="ARBA00008472"/>
    </source>
</evidence>
<keyword evidence="9" id="KW-0249">Electron transport</keyword>
<dbReference type="InterPro" id="IPR038430">
    <property type="entry name" value="NDAH_ubi_oxred_su3_sf"/>
</dbReference>
<keyword evidence="9" id="KW-1278">Translocase</keyword>
<keyword evidence="5 9" id="KW-0812">Transmembrane</keyword>
<evidence type="ECO:0000256" key="5">
    <source>
        <dbReference type="ARBA" id="ARBA00022692"/>
    </source>
</evidence>
<keyword evidence="9 10" id="KW-0496">Mitochondrion</keyword>
<dbReference type="EMBL" id="OR350240">
    <property type="protein sequence ID" value="WMH04214.1"/>
    <property type="molecule type" value="Genomic_DNA"/>
</dbReference>
<evidence type="ECO:0000256" key="8">
    <source>
        <dbReference type="ARBA" id="ARBA00049551"/>
    </source>
</evidence>
<dbReference type="RefSeq" id="YP_010947755.1">
    <property type="nucleotide sequence ID" value="NC_082541.1"/>
</dbReference>
<dbReference type="EMBL" id="OR350239">
    <property type="protein sequence ID" value="WMH04202.1"/>
    <property type="molecule type" value="Genomic_DNA"/>
</dbReference>
<gene>
    <name evidence="10" type="primary">ND3</name>
</gene>
<proteinExistence type="inferred from homology"/>
<geneLocation type="mitochondrion" evidence="10"/>
<dbReference type="GO" id="GO:0008137">
    <property type="term" value="F:NADH dehydrogenase (ubiquinone) activity"/>
    <property type="evidence" value="ECO:0007669"/>
    <property type="project" value="UniProtKB-UniRule"/>
</dbReference>
<evidence type="ECO:0000256" key="4">
    <source>
        <dbReference type="ARBA" id="ARBA00022448"/>
    </source>
</evidence>
<evidence type="ECO:0000256" key="6">
    <source>
        <dbReference type="ARBA" id="ARBA00022989"/>
    </source>
</evidence>
<evidence type="ECO:0000313" key="11">
    <source>
        <dbReference type="EMBL" id="WMH04214.1"/>
    </source>
</evidence>
<dbReference type="EC" id="7.1.1.2" evidence="9"/>
<organism evidence="10">
    <name type="scientific">Azygia robusta</name>
    <dbReference type="NCBI Taxonomy" id="3062496"/>
    <lineage>
        <taxon>Eukaryota</taxon>
        <taxon>Metazoa</taxon>
        <taxon>Spiralia</taxon>
        <taxon>Lophotrochozoa</taxon>
        <taxon>Platyhelminthes</taxon>
        <taxon>Trematoda</taxon>
        <taxon>Digenea</taxon>
        <taxon>Azygiida</taxon>
        <taxon>Hemiuroidea</taxon>
        <taxon>Azygiidae</taxon>
        <taxon>Azygia</taxon>
    </lineage>
</organism>
<dbReference type="Gene3D" id="1.20.58.1610">
    <property type="entry name" value="NADH:ubiquinone/plastoquinone oxidoreductase, chain 3"/>
    <property type="match status" value="1"/>
</dbReference>
<sequence>MSVFLAGCFVFVFLVGLVGCFHLFCWSFYSDFRLLEVRVWSGSFECGFLSQGCVESFFGGTYFILLVFFVIFDLEVSLLLNMPCQGILFKNLLYYLGFLLVLGLGYGFECSKGYVDWGY</sequence>
<keyword evidence="9" id="KW-0679">Respiratory chain</keyword>
<dbReference type="GO" id="GO:0031966">
    <property type="term" value="C:mitochondrial membrane"/>
    <property type="evidence" value="ECO:0007669"/>
    <property type="project" value="UniProtKB-SubCell"/>
</dbReference>
<reference evidence="10" key="2">
    <citation type="submission" date="2023-07" db="EMBL/GenBank/DDBJ databases">
        <authorList>
            <person name="Atopkin D.M."/>
            <person name="Semenchenko A.A."/>
            <person name="Solodovnik D.A."/>
            <person name="Ivashko Y.I."/>
        </authorList>
    </citation>
    <scope>NUCLEOTIDE SEQUENCE</scope>
    <source>
        <strain evidence="10">AzT02</strain>
        <strain evidence="11">AzTc87</strain>
    </source>
</reference>
<feature type="transmembrane region" description="Helical" evidence="9">
    <location>
        <begin position="57"/>
        <end position="80"/>
    </location>
</feature>
<dbReference type="GeneID" id="84516588"/>
<evidence type="ECO:0000256" key="7">
    <source>
        <dbReference type="ARBA" id="ARBA00023136"/>
    </source>
</evidence>
<comment type="function">
    <text evidence="9">Core subunit of the mitochondrial membrane respiratory chain NADH dehydrogenase (Complex I) which catalyzes electron transfer from NADH through the respiratory chain, using ubiquinone as an electron acceptor. Essential for the catalytic activity of complex I.</text>
</comment>
<keyword evidence="9" id="KW-0830">Ubiquinone</keyword>
<feature type="transmembrane region" description="Helical" evidence="9">
    <location>
        <begin position="92"/>
        <end position="108"/>
    </location>
</feature>
<evidence type="ECO:0000256" key="3">
    <source>
        <dbReference type="ARBA" id="ARBA00021007"/>
    </source>
</evidence>
<dbReference type="CTD" id="4537"/>
<comment type="similarity">
    <text evidence="2 9">Belongs to the complex I subunit 3 family.</text>
</comment>
<keyword evidence="9" id="KW-0520">NAD</keyword>
<keyword evidence="4 9" id="KW-0813">Transport</keyword>